<evidence type="ECO:0000256" key="9">
    <source>
        <dbReference type="ARBA" id="ARBA00023004"/>
    </source>
</evidence>
<dbReference type="RefSeq" id="XP_030549330.1">
    <property type="nucleotide sequence ID" value="XM_030693470.2"/>
</dbReference>
<evidence type="ECO:0000256" key="11">
    <source>
        <dbReference type="ARBA" id="ARBA00023136"/>
    </source>
</evidence>
<dbReference type="SUPFAM" id="SSF48264">
    <property type="entry name" value="Cytochrome P450"/>
    <property type="match status" value="1"/>
</dbReference>
<dbReference type="OrthoDB" id="1470350at2759"/>
<comment type="subcellular location">
    <subcellularLocation>
        <location evidence="2">Membrane</location>
        <topology evidence="2">Single-pass membrane protein</topology>
    </subcellularLocation>
</comment>
<evidence type="ECO:0000256" key="5">
    <source>
        <dbReference type="ARBA" id="ARBA00022692"/>
    </source>
</evidence>
<dbReference type="PRINTS" id="PR00463">
    <property type="entry name" value="EP450I"/>
</dbReference>
<dbReference type="InterPro" id="IPR001128">
    <property type="entry name" value="Cyt_P450"/>
</dbReference>
<dbReference type="PANTHER" id="PTHR24282:SF211">
    <property type="entry name" value="CYTOCHROME P450-RELATED"/>
    <property type="match status" value="1"/>
</dbReference>
<dbReference type="GO" id="GO:0016705">
    <property type="term" value="F:oxidoreductase activity, acting on paired donors, with incorporation or reduction of molecular oxygen"/>
    <property type="evidence" value="ECO:0007669"/>
    <property type="project" value="InterPro"/>
</dbReference>
<feature type="binding site" description="axial binding residue" evidence="12">
    <location>
        <position position="456"/>
    </location>
    <ligand>
        <name>heme</name>
        <dbReference type="ChEBI" id="CHEBI:30413"/>
    </ligand>
    <ligandPart>
        <name>Fe</name>
        <dbReference type="ChEBI" id="CHEBI:18248"/>
    </ligandPart>
</feature>
<dbReference type="Pfam" id="PF00067">
    <property type="entry name" value="p450"/>
    <property type="match status" value="1"/>
</dbReference>
<comment type="cofactor">
    <cofactor evidence="1 12">
        <name>heme</name>
        <dbReference type="ChEBI" id="CHEBI:30413"/>
    </cofactor>
</comment>
<dbReference type="PROSITE" id="PS00086">
    <property type="entry name" value="CYTOCHROME_P450"/>
    <property type="match status" value="1"/>
</dbReference>
<keyword evidence="15" id="KW-1185">Reference proteome</keyword>
<dbReference type="InterPro" id="IPR050665">
    <property type="entry name" value="Cytochrome_P450_Monooxygen"/>
</dbReference>
<evidence type="ECO:0000256" key="13">
    <source>
        <dbReference type="RuleBase" id="RU000461"/>
    </source>
</evidence>
<proteinExistence type="inferred from homology"/>
<keyword evidence="7 14" id="KW-1133">Transmembrane helix</keyword>
<evidence type="ECO:0000313" key="15">
    <source>
        <dbReference type="Proteomes" id="UP000827889"/>
    </source>
</evidence>
<keyword evidence="10 13" id="KW-0503">Monooxygenase</keyword>
<gene>
    <name evidence="16" type="primary">LOC115754467</name>
</gene>
<keyword evidence="8 13" id="KW-0560">Oxidoreductase</keyword>
<dbReference type="InterPro" id="IPR017972">
    <property type="entry name" value="Cyt_P450_CS"/>
</dbReference>
<evidence type="ECO:0000256" key="7">
    <source>
        <dbReference type="ARBA" id="ARBA00022989"/>
    </source>
</evidence>
<evidence type="ECO:0000256" key="10">
    <source>
        <dbReference type="ARBA" id="ARBA00023033"/>
    </source>
</evidence>
<evidence type="ECO:0000256" key="4">
    <source>
        <dbReference type="ARBA" id="ARBA00022617"/>
    </source>
</evidence>
<dbReference type="AlphaFoldDB" id="A0A8B8QQM7"/>
<keyword evidence="4 12" id="KW-0349">Heme</keyword>
<evidence type="ECO:0000256" key="3">
    <source>
        <dbReference type="ARBA" id="ARBA00010617"/>
    </source>
</evidence>
<dbReference type="KEGG" id="rarg:115754467"/>
<comment type="similarity">
    <text evidence="3 13">Belongs to the cytochrome P450 family.</text>
</comment>
<evidence type="ECO:0000313" key="16">
    <source>
        <dbReference type="RefSeq" id="XP_030549330.1"/>
    </source>
</evidence>
<evidence type="ECO:0000256" key="1">
    <source>
        <dbReference type="ARBA" id="ARBA00001971"/>
    </source>
</evidence>
<evidence type="ECO:0000256" key="8">
    <source>
        <dbReference type="ARBA" id="ARBA00023002"/>
    </source>
</evidence>
<dbReference type="PRINTS" id="PR00385">
    <property type="entry name" value="P450"/>
</dbReference>
<keyword evidence="11 14" id="KW-0472">Membrane</keyword>
<dbReference type="GO" id="GO:0004497">
    <property type="term" value="F:monooxygenase activity"/>
    <property type="evidence" value="ECO:0007669"/>
    <property type="project" value="UniProtKB-KW"/>
</dbReference>
<organism evidence="15 16">
    <name type="scientific">Rhodamnia argentea</name>
    <dbReference type="NCBI Taxonomy" id="178133"/>
    <lineage>
        <taxon>Eukaryota</taxon>
        <taxon>Viridiplantae</taxon>
        <taxon>Streptophyta</taxon>
        <taxon>Embryophyta</taxon>
        <taxon>Tracheophyta</taxon>
        <taxon>Spermatophyta</taxon>
        <taxon>Magnoliopsida</taxon>
        <taxon>eudicotyledons</taxon>
        <taxon>Gunneridae</taxon>
        <taxon>Pentapetalae</taxon>
        <taxon>rosids</taxon>
        <taxon>malvids</taxon>
        <taxon>Myrtales</taxon>
        <taxon>Myrtaceae</taxon>
        <taxon>Myrtoideae</taxon>
        <taxon>Myrteae</taxon>
        <taxon>Australasian group</taxon>
        <taxon>Rhodamnia</taxon>
    </lineage>
</organism>
<evidence type="ECO:0000256" key="14">
    <source>
        <dbReference type="SAM" id="Phobius"/>
    </source>
</evidence>
<feature type="transmembrane region" description="Helical" evidence="14">
    <location>
        <begin position="6"/>
        <end position="27"/>
    </location>
</feature>
<keyword evidence="5 14" id="KW-0812">Transmembrane</keyword>
<accession>A0A8B8QQM7</accession>
<dbReference type="GO" id="GO:0016020">
    <property type="term" value="C:membrane"/>
    <property type="evidence" value="ECO:0007669"/>
    <property type="project" value="UniProtKB-SubCell"/>
</dbReference>
<dbReference type="InterPro" id="IPR036396">
    <property type="entry name" value="Cyt_P450_sf"/>
</dbReference>
<evidence type="ECO:0000256" key="12">
    <source>
        <dbReference type="PIRSR" id="PIRSR602401-1"/>
    </source>
</evidence>
<dbReference type="GO" id="GO:0020037">
    <property type="term" value="F:heme binding"/>
    <property type="evidence" value="ECO:0007669"/>
    <property type="project" value="InterPro"/>
</dbReference>
<dbReference type="InterPro" id="IPR002401">
    <property type="entry name" value="Cyt_P450_E_grp-I"/>
</dbReference>
<dbReference type="PANTHER" id="PTHR24282">
    <property type="entry name" value="CYTOCHROME P450 FAMILY MEMBER"/>
    <property type="match status" value="1"/>
</dbReference>
<dbReference type="GeneID" id="115754467"/>
<protein>
    <submittedName>
        <fullName evidence="16">Cytochrome P450 714C2-like</fullName>
    </submittedName>
</protein>
<evidence type="ECO:0000256" key="2">
    <source>
        <dbReference type="ARBA" id="ARBA00004167"/>
    </source>
</evidence>
<evidence type="ECO:0000256" key="6">
    <source>
        <dbReference type="ARBA" id="ARBA00022723"/>
    </source>
</evidence>
<name>A0A8B8QQM7_9MYRT</name>
<reference evidence="16" key="1">
    <citation type="submission" date="2025-08" db="UniProtKB">
        <authorList>
            <consortium name="RefSeq"/>
        </authorList>
    </citation>
    <scope>IDENTIFICATION</scope>
    <source>
        <tissue evidence="16">Leaf</tissue>
    </source>
</reference>
<dbReference type="GO" id="GO:0005506">
    <property type="term" value="F:iron ion binding"/>
    <property type="evidence" value="ECO:0007669"/>
    <property type="project" value="InterPro"/>
</dbReference>
<sequence length="508" mass="57408">MATTAEVFLSLFLGSFTFLFLYFYNLFWWKPLRLRKKLQHQGIDGPAPSFFFGNIPDIKKIRLETQATKNQESIGNRVSHDYLSRLFPHIEKWRADYGPVFAFTLGNMVTVCICDFDVAREFCQCKSAEFGRAAYLRKNRGIVLGYDSLITSKGKSWTLQRKVISPEFFNDKIKGMVGMMVESSVSMLEKWGSQMEEAGGAASVRIDEDLKSLSAEMISKACFGNNYVIGNEIFTKMLVLQDLISKQQAIVGLPGVRHLPMKIARDIWRTGKEVDRSILKLMDDDHNAGGQSFLQALVNNFGRGSSVIVDNCKAMFLAGYETTATATTFALVLLAHHPEWQERVRAEAVEILGNQAPNMEKLHKMKLLNMVIYETLRLYSPGPFVTRETSEEMKFGDFAIPKGVNVYLPSSLLHQDPANWGDDAHKFHPERFANGISSACKVPYLFVPFGTGIRTCVGQNFALTELKIVLSLLLSKFIFSLSPEYKHSVTYKLFFEPEHGAQLNMEKI</sequence>
<dbReference type="Gene3D" id="1.10.630.10">
    <property type="entry name" value="Cytochrome P450"/>
    <property type="match status" value="1"/>
</dbReference>
<dbReference type="Proteomes" id="UP000827889">
    <property type="component" value="Chromosome 7"/>
</dbReference>
<keyword evidence="6 12" id="KW-0479">Metal-binding</keyword>
<keyword evidence="9 12" id="KW-0408">Iron</keyword>